<evidence type="ECO:0000313" key="1">
    <source>
        <dbReference type="EnsemblMetazoa" id="AALFPA23_005999.P7758"/>
    </source>
</evidence>
<evidence type="ECO:0000313" key="2">
    <source>
        <dbReference type="Proteomes" id="UP000069940"/>
    </source>
</evidence>
<accession>A0ABM1Y5T8</accession>
<sequence>MEDKIGCLEQVLQDFHTKGNHIRLISQEPERLDDGGFVRICKSSESIGVGELPAGLEPLLERLLATASSAGDGDGSQGQVLPDVMEERGSILKEIVEEVLERIDEFSSLEQYIWLVKFSCGLCLLKNLPVGMSFEINKVIRSVASLETEEYEHCPVTIHTISKSLFEDIPLEGMNLVHVIKKLTVLNQKLFYYVSITLVFAGIQHYSQSSGGESVPMYRLFGFDDVLSQLGALKLEHIKQERDMRVFFLILKLLSAYQNAAILRHSLCRWEDLQEQHKDFAEFFRISIDQKKAFIQWLLKARNFVANLNSKSGMQDIGLKEDLMLVTELIDLDMIALMEDDIEEASQ</sequence>
<proteinExistence type="predicted"/>
<dbReference type="RefSeq" id="XP_019545042.2">
    <property type="nucleotide sequence ID" value="XM_019689497.3"/>
</dbReference>
<name>A0ABM1Y5T8_AEDAL</name>
<protein>
    <submittedName>
        <fullName evidence="1">Uncharacterized protein</fullName>
    </submittedName>
</protein>
<keyword evidence="2" id="KW-1185">Reference proteome</keyword>
<dbReference type="Proteomes" id="UP000069940">
    <property type="component" value="Unassembled WGS sequence"/>
</dbReference>
<dbReference type="GeneID" id="109415599"/>
<reference evidence="2" key="1">
    <citation type="journal article" date="2015" name="Proc. Natl. Acad. Sci. U.S.A.">
        <title>Genome sequence of the Asian Tiger mosquito, Aedes albopictus, reveals insights into its biology, genetics, and evolution.</title>
        <authorList>
            <person name="Chen X.G."/>
            <person name="Jiang X."/>
            <person name="Gu J."/>
            <person name="Xu M."/>
            <person name="Wu Y."/>
            <person name="Deng Y."/>
            <person name="Zhang C."/>
            <person name="Bonizzoni M."/>
            <person name="Dermauw W."/>
            <person name="Vontas J."/>
            <person name="Armbruster P."/>
            <person name="Huang X."/>
            <person name="Yang Y."/>
            <person name="Zhang H."/>
            <person name="He W."/>
            <person name="Peng H."/>
            <person name="Liu Y."/>
            <person name="Wu K."/>
            <person name="Chen J."/>
            <person name="Lirakis M."/>
            <person name="Topalis P."/>
            <person name="Van Leeuwen T."/>
            <person name="Hall A.B."/>
            <person name="Jiang X."/>
            <person name="Thorpe C."/>
            <person name="Mueller R.L."/>
            <person name="Sun C."/>
            <person name="Waterhouse R.M."/>
            <person name="Yan G."/>
            <person name="Tu Z.J."/>
            <person name="Fang X."/>
            <person name="James A.A."/>
        </authorList>
    </citation>
    <scope>NUCLEOTIDE SEQUENCE [LARGE SCALE GENOMIC DNA]</scope>
    <source>
        <strain evidence="2">Foshan</strain>
    </source>
</reference>
<reference evidence="1" key="2">
    <citation type="submission" date="2025-05" db="UniProtKB">
        <authorList>
            <consortium name="EnsemblMetazoa"/>
        </authorList>
    </citation>
    <scope>IDENTIFICATION</scope>
    <source>
        <strain evidence="1">Foshan</strain>
    </source>
</reference>
<dbReference type="EnsemblMetazoa" id="AALFPA23_005999.R7758">
    <property type="protein sequence ID" value="AALFPA23_005999.P7758"/>
    <property type="gene ID" value="AALFPA23_005999"/>
</dbReference>
<organism evidence="1 2">
    <name type="scientific">Aedes albopictus</name>
    <name type="common">Asian tiger mosquito</name>
    <name type="synonym">Stegomyia albopicta</name>
    <dbReference type="NCBI Taxonomy" id="7160"/>
    <lineage>
        <taxon>Eukaryota</taxon>
        <taxon>Metazoa</taxon>
        <taxon>Ecdysozoa</taxon>
        <taxon>Arthropoda</taxon>
        <taxon>Hexapoda</taxon>
        <taxon>Insecta</taxon>
        <taxon>Pterygota</taxon>
        <taxon>Neoptera</taxon>
        <taxon>Endopterygota</taxon>
        <taxon>Diptera</taxon>
        <taxon>Nematocera</taxon>
        <taxon>Culicoidea</taxon>
        <taxon>Culicidae</taxon>
        <taxon>Culicinae</taxon>
        <taxon>Aedini</taxon>
        <taxon>Aedes</taxon>
        <taxon>Stegomyia</taxon>
    </lineage>
</organism>